<dbReference type="PANTHER" id="PTHR35010">
    <property type="entry name" value="BLL4672 PROTEIN-RELATED"/>
    <property type="match status" value="1"/>
</dbReference>
<dbReference type="Gene3D" id="3.30.450.180">
    <property type="match status" value="1"/>
</dbReference>
<feature type="domain" description="HTH cro/C1-type" evidence="1">
    <location>
        <begin position="34"/>
        <end position="81"/>
    </location>
</feature>
<dbReference type="EMBL" id="QXTG01000002">
    <property type="protein sequence ID" value="RIX27855.1"/>
    <property type="molecule type" value="Genomic_DNA"/>
</dbReference>
<dbReference type="PROSITE" id="PS50943">
    <property type="entry name" value="HTH_CROC1"/>
    <property type="match status" value="1"/>
</dbReference>
<dbReference type="PANTHER" id="PTHR35010:SF2">
    <property type="entry name" value="BLL4672 PROTEIN"/>
    <property type="match status" value="1"/>
</dbReference>
<dbReference type="Pfam" id="PF13560">
    <property type="entry name" value="HTH_31"/>
    <property type="match status" value="1"/>
</dbReference>
<evidence type="ECO:0000313" key="3">
    <source>
        <dbReference type="Proteomes" id="UP000265742"/>
    </source>
</evidence>
<dbReference type="CDD" id="cd00093">
    <property type="entry name" value="HTH_XRE"/>
    <property type="match status" value="1"/>
</dbReference>
<comment type="caution">
    <text evidence="2">The sequence shown here is derived from an EMBL/GenBank/DDBJ whole genome shotgun (WGS) entry which is preliminary data.</text>
</comment>
<evidence type="ECO:0000313" key="2">
    <source>
        <dbReference type="EMBL" id="RIX27855.1"/>
    </source>
</evidence>
<dbReference type="RefSeq" id="WP_119482164.1">
    <property type="nucleotide sequence ID" value="NZ_QXTG01000002.1"/>
</dbReference>
<dbReference type="Proteomes" id="UP000265742">
    <property type="component" value="Unassembled WGS sequence"/>
</dbReference>
<name>A0A3A1TYV5_9MICO</name>
<dbReference type="Gene3D" id="1.10.260.40">
    <property type="entry name" value="lambda repressor-like DNA-binding domains"/>
    <property type="match status" value="1"/>
</dbReference>
<dbReference type="Pfam" id="PF17765">
    <property type="entry name" value="MLTR_LBD"/>
    <property type="match status" value="1"/>
</dbReference>
<organism evidence="2 3">
    <name type="scientific">Amnibacterium setariae</name>
    <dbReference type="NCBI Taxonomy" id="2306585"/>
    <lineage>
        <taxon>Bacteria</taxon>
        <taxon>Bacillati</taxon>
        <taxon>Actinomycetota</taxon>
        <taxon>Actinomycetes</taxon>
        <taxon>Micrococcales</taxon>
        <taxon>Microbacteriaceae</taxon>
        <taxon>Amnibacterium</taxon>
    </lineage>
</organism>
<dbReference type="AlphaFoldDB" id="A0A3A1TYV5"/>
<dbReference type="InterPro" id="IPR010982">
    <property type="entry name" value="Lambda_DNA-bd_dom_sf"/>
</dbReference>
<dbReference type="InterPro" id="IPR001387">
    <property type="entry name" value="Cro/C1-type_HTH"/>
</dbReference>
<dbReference type="GO" id="GO:0003677">
    <property type="term" value="F:DNA binding"/>
    <property type="evidence" value="ECO:0007669"/>
    <property type="project" value="InterPro"/>
</dbReference>
<protein>
    <submittedName>
        <fullName evidence="2">XRE family transcriptional regulator</fullName>
    </submittedName>
</protein>
<gene>
    <name evidence="2" type="ORF">D1781_09995</name>
</gene>
<reference evidence="3" key="1">
    <citation type="submission" date="2018-09" db="EMBL/GenBank/DDBJ databases">
        <authorList>
            <person name="Kim I."/>
        </authorList>
    </citation>
    <scope>NUCLEOTIDE SEQUENCE [LARGE SCALE GENOMIC DNA]</scope>
    <source>
        <strain evidence="3">DD4a</strain>
    </source>
</reference>
<proteinExistence type="predicted"/>
<dbReference type="SUPFAM" id="SSF47413">
    <property type="entry name" value="lambda repressor-like DNA-binding domains"/>
    <property type="match status" value="1"/>
</dbReference>
<keyword evidence="3" id="KW-1185">Reference proteome</keyword>
<accession>A0A3A1TYV5</accession>
<dbReference type="OrthoDB" id="3518652at2"/>
<dbReference type="InterPro" id="IPR041413">
    <property type="entry name" value="MLTR_LBD"/>
</dbReference>
<dbReference type="SMART" id="SM00530">
    <property type="entry name" value="HTH_XRE"/>
    <property type="match status" value="1"/>
</dbReference>
<sequence length="280" mass="30820">MDRQELGLFLRSRRERIAPAEIGMASGSRRRTPGLRREEVATLAHISGEYYVRLEQGRAPRPSVEVLAALGRALRLNDAEVDHLHHLAGTPPALPDRMRTDVRPSVQQLIDRLPSTAAFVTSAAYDVLAWNDLAAALMVGLTDADPRERNIARRAFLGAGDSLFRVSDRDEFRRNAVLQLRATAARYPSDPAVQGLIRELQRGSEEFAALWVAHDVDPVPVITKTFDHPLVGPVTVDCSVLDVADRDQRVILYTAAPGSPDAQALELLAVLGTERMDVAR</sequence>
<evidence type="ECO:0000259" key="1">
    <source>
        <dbReference type="PROSITE" id="PS50943"/>
    </source>
</evidence>